<dbReference type="RefSeq" id="WP_010916749.1">
    <property type="nucleotide sequence ID" value="NC_002689.2"/>
</dbReference>
<dbReference type="InterPro" id="IPR005247">
    <property type="entry name" value="YbhB_YbcL/LppC-like"/>
</dbReference>
<dbReference type="GeneID" id="1441007"/>
<dbReference type="InterPro" id="IPR036610">
    <property type="entry name" value="PEBP-like_sf"/>
</dbReference>
<dbReference type="PANTHER" id="PTHR30289:SF1">
    <property type="entry name" value="PEBP (PHOSPHATIDYLETHANOLAMINE-BINDING PROTEIN) FAMILY PROTEIN"/>
    <property type="match status" value="1"/>
</dbReference>
<dbReference type="NCBIfam" id="TIGR00481">
    <property type="entry name" value="YbhB/YbcL family Raf kinase inhibitor-like protein"/>
    <property type="match status" value="1"/>
</dbReference>
<dbReference type="Proteomes" id="UP000001017">
    <property type="component" value="Chromosome"/>
</dbReference>
<evidence type="ECO:0000313" key="1">
    <source>
        <dbReference type="EMBL" id="BAB59632.1"/>
    </source>
</evidence>
<dbReference type="KEGG" id="tvo:TVG0475661"/>
<dbReference type="PANTHER" id="PTHR30289">
    <property type="entry name" value="UNCHARACTERIZED PROTEIN YBCL-RELATED"/>
    <property type="match status" value="1"/>
</dbReference>
<dbReference type="SUPFAM" id="SSF49777">
    <property type="entry name" value="PEBP-like"/>
    <property type="match status" value="1"/>
</dbReference>
<dbReference type="CDD" id="cd00865">
    <property type="entry name" value="PEBP_bact_arch"/>
    <property type="match status" value="1"/>
</dbReference>
<organism evidence="1 2">
    <name type="scientific">Thermoplasma volcanium (strain ATCC 51530 / DSM 4299 / JCM 9571 / NBRC 15438 / GSS1)</name>
    <dbReference type="NCBI Taxonomy" id="273116"/>
    <lineage>
        <taxon>Archaea</taxon>
        <taxon>Methanobacteriati</taxon>
        <taxon>Thermoplasmatota</taxon>
        <taxon>Thermoplasmata</taxon>
        <taxon>Thermoplasmatales</taxon>
        <taxon>Thermoplasmataceae</taxon>
        <taxon>Thermoplasma</taxon>
    </lineage>
</organism>
<name>Q97BG5_THEVO</name>
<dbReference type="Gene3D" id="3.90.280.10">
    <property type="entry name" value="PEBP-like"/>
    <property type="match status" value="1"/>
</dbReference>
<dbReference type="InterPro" id="IPR008914">
    <property type="entry name" value="PEBP"/>
</dbReference>
<keyword evidence="2" id="KW-1185">Reference proteome</keyword>
<evidence type="ECO:0000313" key="2">
    <source>
        <dbReference type="Proteomes" id="UP000001017"/>
    </source>
</evidence>
<dbReference type="OrthoDB" id="28720at2157"/>
<sequence>MKISIKDFENESSIPTKFTCDGEDEMPVLSVTDVPKEAKCLALVVDDPDAPSGLFTHCIIYDIPLSKMEIDSSILNEKGVKAGINDFGEKGYRGPCPPPGKPHRYYFTVYALNTEIKEDGLKRREFDKEIKNHIIEKVSYMGTYIRKH</sequence>
<dbReference type="AlphaFoldDB" id="Q97BG5"/>
<accession>Q97BG5</accession>
<dbReference type="PhylomeDB" id="Q97BG5"/>
<reference evidence="1 2" key="2">
    <citation type="journal article" date="2000" name="Proc. Natl. Acad. Sci. U.S.A.">
        <title>Archaeal adaptation to higher temperatures revealed by genomic sequence of Thermoplasma volcanium.</title>
        <authorList>
            <person name="Kawashima T."/>
            <person name="Amano N."/>
            <person name="Koike H."/>
            <person name="Makino S."/>
            <person name="Higuchi S."/>
            <person name="Kawashima-Ohya Y."/>
            <person name="Watanabe K."/>
            <person name="Yamazaki M."/>
            <person name="Kanehori K."/>
            <person name="Kawamoto T."/>
            <person name="Nunoshiba T."/>
            <person name="Yamamoto Y."/>
            <person name="Aramaki H."/>
            <person name="Makino K."/>
            <person name="Suzuki M."/>
        </authorList>
    </citation>
    <scope>NUCLEOTIDE SEQUENCE [LARGE SCALE GENOMIC DNA]</scope>
    <source>
        <strain evidence="2">ATCC 51530 / DSM 4299 / JCM 9571 / NBRC 15438 / GSS1</strain>
    </source>
</reference>
<gene>
    <name evidence="1" type="ORF">TVG0475661</name>
</gene>
<proteinExistence type="predicted"/>
<dbReference type="EMBL" id="BA000011">
    <property type="protein sequence ID" value="BAB59632.1"/>
    <property type="molecule type" value="Genomic_DNA"/>
</dbReference>
<dbReference type="HOGENOM" id="CLU_083918_3_2_2"/>
<reference evidence="1 2" key="1">
    <citation type="journal article" date="1999" name="Proc. Jpn. Acad.">
        <title>Determination of the complete genomic DNA sequence of Thermoplasma volvanium GSS1.</title>
        <authorList>
            <person name="Kawashima T."/>
            <person name="Yamamoto Y."/>
            <person name="Aramaki H."/>
            <person name="Nunoshiba T."/>
            <person name="Kawamoto T."/>
            <person name="Watanabe K."/>
            <person name="Yamazaki M."/>
            <person name="Kanehori K."/>
            <person name="Amano N."/>
            <person name="Ohya Y."/>
            <person name="Makino K."/>
            <person name="Suzuki M."/>
        </authorList>
    </citation>
    <scope>NUCLEOTIDE SEQUENCE [LARGE SCALE GENOMIC DNA]</scope>
    <source>
        <strain evidence="2">ATCC 51530 / DSM 4299 / JCM 9571 / NBRC 15438 / GSS1</strain>
    </source>
</reference>
<dbReference type="eggNOG" id="arCOG04702">
    <property type="taxonomic scope" value="Archaea"/>
</dbReference>
<dbReference type="STRING" id="273116.gene:9381272"/>
<dbReference type="PaxDb" id="273116-14324705"/>
<protein>
    <submittedName>
        <fullName evidence="1">Uncharacterized protein</fullName>
    </submittedName>
</protein>
<dbReference type="Pfam" id="PF01161">
    <property type="entry name" value="PBP"/>
    <property type="match status" value="1"/>
</dbReference>